<feature type="binding site" evidence="9">
    <location>
        <position position="62"/>
    </location>
    <ligand>
        <name>substrate</name>
    </ligand>
</feature>
<evidence type="ECO:0000256" key="1">
    <source>
        <dbReference type="ARBA" id="ARBA00005196"/>
    </source>
</evidence>
<evidence type="ECO:0000256" key="4">
    <source>
        <dbReference type="ARBA" id="ARBA00022490"/>
    </source>
</evidence>
<evidence type="ECO:0000256" key="7">
    <source>
        <dbReference type="ARBA" id="ARBA00023235"/>
    </source>
</evidence>
<feature type="site" description="Could be important to modulate the pK values of the two catalytic cysteine residues" evidence="9">
    <location>
        <position position="211"/>
    </location>
</feature>
<dbReference type="SUPFAM" id="SSF54506">
    <property type="entry name" value="Diaminopimelate epimerase-like"/>
    <property type="match status" value="2"/>
</dbReference>
<comment type="pathway">
    <text evidence="1 9">Amino-acid biosynthesis; L-lysine biosynthesis via DAP pathway; DL-2,6-diaminopimelate from LL-2,6-diaminopimelate: step 1/1.</text>
</comment>
<dbReference type="RefSeq" id="WP_020436623.1">
    <property type="nucleotide sequence ID" value="NZ_CACRUQ010000003.1"/>
</dbReference>
<dbReference type="GO" id="GO:0009089">
    <property type="term" value="P:lysine biosynthetic process via diaminopimelate"/>
    <property type="evidence" value="ECO:0007669"/>
    <property type="project" value="UniProtKB-UniRule"/>
</dbReference>
<dbReference type="GO" id="GO:0008837">
    <property type="term" value="F:diaminopimelate epimerase activity"/>
    <property type="evidence" value="ECO:0007669"/>
    <property type="project" value="UniProtKB-UniRule"/>
</dbReference>
<evidence type="ECO:0000313" key="11">
    <source>
        <dbReference type="Proteomes" id="UP000078383"/>
    </source>
</evidence>
<evidence type="ECO:0000256" key="8">
    <source>
        <dbReference type="ARBA" id="ARBA00051712"/>
    </source>
</evidence>
<evidence type="ECO:0000256" key="5">
    <source>
        <dbReference type="ARBA" id="ARBA00022605"/>
    </source>
</evidence>
<dbReference type="PROSITE" id="PS01326">
    <property type="entry name" value="DAP_EPIMERASE"/>
    <property type="match status" value="1"/>
</dbReference>
<dbReference type="FunFam" id="3.10.310.10:FF:000004">
    <property type="entry name" value="Diaminopimelate epimerase"/>
    <property type="match status" value="1"/>
</dbReference>
<dbReference type="Proteomes" id="UP000078383">
    <property type="component" value="Unassembled WGS sequence"/>
</dbReference>
<reference evidence="10 11" key="1">
    <citation type="submission" date="2015-09" db="EMBL/GenBank/DDBJ databases">
        <authorList>
            <consortium name="Pathogen Informatics"/>
        </authorList>
    </citation>
    <scope>NUCLEOTIDE SEQUENCE [LARGE SCALE GENOMIC DNA]</scope>
    <source>
        <strain evidence="10 11">2789STDY5834889</strain>
    </source>
</reference>
<feature type="binding site" evidence="9">
    <location>
        <begin position="211"/>
        <end position="212"/>
    </location>
    <ligand>
        <name>substrate</name>
    </ligand>
</feature>
<evidence type="ECO:0000256" key="9">
    <source>
        <dbReference type="HAMAP-Rule" id="MF_00197"/>
    </source>
</evidence>
<name>A0A174W9N6_9FIRM</name>
<dbReference type="EMBL" id="CZBX01000012">
    <property type="protein sequence ID" value="CUQ91552.1"/>
    <property type="molecule type" value="Genomic_DNA"/>
</dbReference>
<comment type="function">
    <text evidence="9">Catalyzes the stereoinversion of LL-2,6-diaminopimelate (L,L-DAP) to meso-diaminopimelate (meso-DAP), a precursor of L-lysine and an essential component of the bacterial peptidoglycan.</text>
</comment>
<feature type="binding site" evidence="9">
    <location>
        <begin position="221"/>
        <end position="222"/>
    </location>
    <ligand>
        <name>substrate</name>
    </ligand>
</feature>
<dbReference type="AlphaFoldDB" id="A0A174W9N6"/>
<feature type="binding site" evidence="9">
    <location>
        <begin position="72"/>
        <end position="73"/>
    </location>
    <ligand>
        <name>substrate</name>
    </ligand>
</feature>
<feature type="site" description="Could be important to modulate the pK values of the two catalytic cysteine residues" evidence="9">
    <location>
        <position position="162"/>
    </location>
</feature>
<dbReference type="OrthoDB" id="9805408at2"/>
<sequence length="276" mass="30259">MKFTKMQGIGNDYVYVNCFEEKVEDPSALAIQVSDRHFGIGSDGLILICPSEVADCEMAMYNADGSRGEMCGNGVRCVGKYMYDYGLTDKTEITVETLAGIKTLQLFVENGKVAKVRVDMGSPILTPAEIPVVAEGDKAVDEPILVDGKEYHMTCVSMGNPHAVVYVDDVDNLPIEEIGPKFESHERFPRRVNTEFVKVLDRHTVQMRVWERGSAETLACGTGACAVAVSCILNGLTEDEVTVKLLGGDLEIQWDQEKNTVYMTGPATVVFDGELK</sequence>
<keyword evidence="5 9" id="KW-0028">Amino-acid biosynthesis</keyword>
<keyword evidence="7 9" id="KW-0413">Isomerase</keyword>
<feature type="active site" description="Proton acceptor" evidence="9">
    <location>
        <position position="220"/>
    </location>
</feature>
<dbReference type="GeneID" id="303259316"/>
<evidence type="ECO:0000313" key="10">
    <source>
        <dbReference type="EMBL" id="CUQ91552.1"/>
    </source>
</evidence>
<comment type="subcellular location">
    <subcellularLocation>
        <location evidence="9">Cytoplasm</location>
    </subcellularLocation>
</comment>
<dbReference type="PANTHER" id="PTHR31689">
    <property type="entry name" value="DIAMINOPIMELATE EPIMERASE, CHLOROPLASTIC"/>
    <property type="match status" value="1"/>
</dbReference>
<keyword evidence="4 9" id="KW-0963">Cytoplasm</keyword>
<dbReference type="EC" id="5.1.1.7" evidence="3 9"/>
<comment type="subunit">
    <text evidence="9">Homodimer.</text>
</comment>
<proteinExistence type="inferred from homology"/>
<evidence type="ECO:0000256" key="2">
    <source>
        <dbReference type="ARBA" id="ARBA00010219"/>
    </source>
</evidence>
<dbReference type="Pfam" id="PF01678">
    <property type="entry name" value="DAP_epimerase"/>
    <property type="match status" value="2"/>
</dbReference>
<dbReference type="NCBIfam" id="TIGR00652">
    <property type="entry name" value="DapF"/>
    <property type="match status" value="1"/>
</dbReference>
<comment type="similarity">
    <text evidence="2 9">Belongs to the diaminopimelate epimerase family.</text>
</comment>
<evidence type="ECO:0000256" key="3">
    <source>
        <dbReference type="ARBA" id="ARBA00013080"/>
    </source>
</evidence>
<feature type="binding site" evidence="9">
    <location>
        <position position="11"/>
    </location>
    <ligand>
        <name>substrate</name>
    </ligand>
</feature>
<feature type="active site" description="Proton donor" evidence="9">
    <location>
        <position position="71"/>
    </location>
</feature>
<feature type="binding site" evidence="9">
    <location>
        <position position="193"/>
    </location>
    <ligand>
        <name>substrate</name>
    </ligand>
</feature>
<dbReference type="UniPathway" id="UPA00034">
    <property type="reaction ID" value="UER00025"/>
</dbReference>
<dbReference type="HAMAP" id="MF_00197">
    <property type="entry name" value="DAP_epimerase"/>
    <property type="match status" value="1"/>
</dbReference>
<comment type="catalytic activity">
    <reaction evidence="8 9">
        <text>(2S,6S)-2,6-diaminopimelate = meso-2,6-diaminopimelate</text>
        <dbReference type="Rhea" id="RHEA:15393"/>
        <dbReference type="ChEBI" id="CHEBI:57609"/>
        <dbReference type="ChEBI" id="CHEBI:57791"/>
        <dbReference type="EC" id="5.1.1.7"/>
    </reaction>
</comment>
<gene>
    <name evidence="9 10" type="primary">dapF</name>
    <name evidence="10" type="ORF">ERS852502_02437</name>
</gene>
<dbReference type="Gene3D" id="3.10.310.10">
    <property type="entry name" value="Diaminopimelate Epimerase, Chain A, domain 1"/>
    <property type="match status" value="2"/>
</dbReference>
<keyword evidence="6 9" id="KW-0457">Lysine biosynthesis</keyword>
<dbReference type="InterPro" id="IPR018510">
    <property type="entry name" value="DAP_epimerase_AS"/>
</dbReference>
<accession>A0A174W9N6</accession>
<evidence type="ECO:0000256" key="6">
    <source>
        <dbReference type="ARBA" id="ARBA00023154"/>
    </source>
</evidence>
<protein>
    <recommendedName>
        <fullName evidence="3 9">Diaminopimelate epimerase</fullName>
        <shortName evidence="9">DAP epimerase</shortName>
        <ecNumber evidence="3 9">5.1.1.7</ecNumber>
    </recommendedName>
    <alternativeName>
        <fullName evidence="9">PLP-independent amino acid racemase</fullName>
    </alternativeName>
</protein>
<dbReference type="PANTHER" id="PTHR31689:SF0">
    <property type="entry name" value="DIAMINOPIMELATE EPIMERASE"/>
    <property type="match status" value="1"/>
</dbReference>
<organism evidence="10 11">
    <name type="scientific">[Ruminococcus] torques</name>
    <dbReference type="NCBI Taxonomy" id="33039"/>
    <lineage>
        <taxon>Bacteria</taxon>
        <taxon>Bacillati</taxon>
        <taxon>Bacillota</taxon>
        <taxon>Clostridia</taxon>
        <taxon>Lachnospirales</taxon>
        <taxon>Lachnospiraceae</taxon>
        <taxon>Mediterraneibacter</taxon>
    </lineage>
</organism>
<dbReference type="GO" id="GO:0005829">
    <property type="term" value="C:cytosol"/>
    <property type="evidence" value="ECO:0007669"/>
    <property type="project" value="TreeGrafter"/>
</dbReference>
<feature type="binding site" evidence="9">
    <location>
        <position position="160"/>
    </location>
    <ligand>
        <name>substrate</name>
    </ligand>
</feature>
<dbReference type="InterPro" id="IPR001653">
    <property type="entry name" value="DAP_epimerase_DapF"/>
</dbReference>
<comment type="caution">
    <text evidence="9">Lacks conserved residue(s) required for the propagation of feature annotation.</text>
</comment>